<evidence type="ECO:0000313" key="1">
    <source>
        <dbReference type="EMBL" id="JAH39780.1"/>
    </source>
</evidence>
<dbReference type="AlphaFoldDB" id="A0A0E9SGJ5"/>
<organism evidence="1">
    <name type="scientific">Anguilla anguilla</name>
    <name type="common">European freshwater eel</name>
    <name type="synonym">Muraena anguilla</name>
    <dbReference type="NCBI Taxonomy" id="7936"/>
    <lineage>
        <taxon>Eukaryota</taxon>
        <taxon>Metazoa</taxon>
        <taxon>Chordata</taxon>
        <taxon>Craniata</taxon>
        <taxon>Vertebrata</taxon>
        <taxon>Euteleostomi</taxon>
        <taxon>Actinopterygii</taxon>
        <taxon>Neopterygii</taxon>
        <taxon>Teleostei</taxon>
        <taxon>Anguilliformes</taxon>
        <taxon>Anguillidae</taxon>
        <taxon>Anguilla</taxon>
    </lineage>
</organism>
<reference evidence="1" key="2">
    <citation type="journal article" date="2015" name="Fish Shellfish Immunol.">
        <title>Early steps in the European eel (Anguilla anguilla)-Vibrio vulnificus interaction in the gills: Role of the RtxA13 toxin.</title>
        <authorList>
            <person name="Callol A."/>
            <person name="Pajuelo D."/>
            <person name="Ebbesson L."/>
            <person name="Teles M."/>
            <person name="MacKenzie S."/>
            <person name="Amaro C."/>
        </authorList>
    </citation>
    <scope>NUCLEOTIDE SEQUENCE</scope>
</reference>
<name>A0A0E9SGJ5_ANGAN</name>
<sequence length="40" mass="4701">MVQRVNNGDVSCKMFRRKIHKPNSIFHFFSEKSDVRGSDC</sequence>
<protein>
    <submittedName>
        <fullName evidence="1">Uncharacterized protein</fullName>
    </submittedName>
</protein>
<reference evidence="1" key="1">
    <citation type="submission" date="2014-11" db="EMBL/GenBank/DDBJ databases">
        <authorList>
            <person name="Amaro Gonzalez C."/>
        </authorList>
    </citation>
    <scope>NUCLEOTIDE SEQUENCE</scope>
</reference>
<dbReference type="EMBL" id="GBXM01068797">
    <property type="protein sequence ID" value="JAH39780.1"/>
    <property type="molecule type" value="Transcribed_RNA"/>
</dbReference>
<proteinExistence type="predicted"/>
<accession>A0A0E9SGJ5</accession>